<feature type="coiled-coil region" evidence="12">
    <location>
        <begin position="85"/>
        <end position="112"/>
    </location>
</feature>
<dbReference type="EMBL" id="GBRD01011958">
    <property type="protein sequence ID" value="JAG53866.1"/>
    <property type="molecule type" value="Transcribed_RNA"/>
</dbReference>
<dbReference type="GO" id="GO:0006397">
    <property type="term" value="P:mRNA processing"/>
    <property type="evidence" value="ECO:0007669"/>
    <property type="project" value="UniProtKB-KW"/>
</dbReference>
<feature type="domain" description="tRNA intron endonuclease catalytic" evidence="13">
    <location>
        <begin position="190"/>
        <end position="272"/>
    </location>
</feature>
<accession>A0A0K8SKM5</accession>
<evidence type="ECO:0000256" key="3">
    <source>
        <dbReference type="ARBA" id="ARBA00012573"/>
    </source>
</evidence>
<evidence type="ECO:0000256" key="10">
    <source>
        <dbReference type="PIRNR" id="PIRNR017250"/>
    </source>
</evidence>
<comment type="function">
    <text evidence="10">Constitutes one of the two catalytic subunit of the tRNA-splicing endonuclease complex, a complex responsible for identification and cleavage of the splice sites in pre-tRNA. It cleaves pre-tRNA at the 5'- and 3'-splice sites to release the intron. The products are an intron and two tRNA half-molecules bearing 2',3'-cyclic phosphate and 5'-OH termini. There are no conserved sequences at the splice sites, but the intron is invariably located at the same site in the gene, placing the splice sites an invariant distance from the constant structural features of the tRNA body.</text>
</comment>
<dbReference type="AlphaFoldDB" id="A0A0K8SKM5"/>
<keyword evidence="5 10" id="KW-0819">tRNA processing</keyword>
<evidence type="ECO:0000256" key="9">
    <source>
        <dbReference type="ARBA" id="ARBA00070870"/>
    </source>
</evidence>
<gene>
    <name evidence="16" type="primary">TSEN34_1</name>
    <name evidence="16" type="ORF">g.64723</name>
</gene>
<comment type="subcellular location">
    <subcellularLocation>
        <location evidence="1">Nucleus</location>
        <location evidence="1">Nucleolus</location>
    </subcellularLocation>
</comment>
<evidence type="ECO:0000256" key="11">
    <source>
        <dbReference type="PIRSR" id="PIRSR017250-50"/>
    </source>
</evidence>
<dbReference type="GO" id="GO:0000213">
    <property type="term" value="F:tRNA-intron lyase activity"/>
    <property type="evidence" value="ECO:0007669"/>
    <property type="project" value="UniProtKB-UniRule"/>
</dbReference>
<keyword evidence="16" id="KW-0255">Endonuclease</keyword>
<dbReference type="FunFam" id="3.40.1350.10:FF:000002">
    <property type="entry name" value="tRNA-splicing endonuclease subunit Sen34"/>
    <property type="match status" value="1"/>
</dbReference>
<evidence type="ECO:0000313" key="15">
    <source>
        <dbReference type="EMBL" id="JAG53866.1"/>
    </source>
</evidence>
<dbReference type="InterPro" id="IPR011856">
    <property type="entry name" value="tRNA_endonuc-like_dom_sf"/>
</dbReference>
<feature type="active site" evidence="11">
    <location>
        <position position="218"/>
    </location>
</feature>
<comment type="subunit">
    <text evidence="8">tRNA splicing endonuclease is a heterotetramer composed of TSEN2, TSEN15, TSEN34/LENG5 and TSEN54. tRNA splicing endonuclease complex also contains proteins of the pre-mRNA 3'-end processing machinery such as CLP1, CPSF1, CPSF4 and CSTF2.</text>
</comment>
<dbReference type="InterPro" id="IPR016690">
    <property type="entry name" value="TSEN34"/>
</dbReference>
<dbReference type="InterPro" id="IPR036167">
    <property type="entry name" value="tRNA_intron_Endo_cat-like_sf"/>
</dbReference>
<organism evidence="15">
    <name type="scientific">Lygus hesperus</name>
    <name type="common">Western plant bug</name>
    <dbReference type="NCBI Taxonomy" id="30085"/>
    <lineage>
        <taxon>Eukaryota</taxon>
        <taxon>Metazoa</taxon>
        <taxon>Ecdysozoa</taxon>
        <taxon>Arthropoda</taxon>
        <taxon>Hexapoda</taxon>
        <taxon>Insecta</taxon>
        <taxon>Pterygota</taxon>
        <taxon>Neoptera</taxon>
        <taxon>Paraneoptera</taxon>
        <taxon>Hemiptera</taxon>
        <taxon>Heteroptera</taxon>
        <taxon>Panheteroptera</taxon>
        <taxon>Cimicomorpha</taxon>
        <taxon>Miridae</taxon>
        <taxon>Mirini</taxon>
        <taxon>Lygus</taxon>
    </lineage>
</organism>
<dbReference type="Pfam" id="PF01974">
    <property type="entry name" value="tRNA_int_endo"/>
    <property type="match status" value="1"/>
</dbReference>
<feature type="active site" evidence="11">
    <location>
        <position position="257"/>
    </location>
</feature>
<keyword evidence="4" id="KW-0507">mRNA processing</keyword>
<dbReference type="PANTHER" id="PTHR13070">
    <property type="entry name" value="TRNA-SPLICING ENDONUCLEASE SUBUNIT SEN34-RELATED"/>
    <property type="match status" value="1"/>
</dbReference>
<evidence type="ECO:0000256" key="5">
    <source>
        <dbReference type="ARBA" id="ARBA00022694"/>
    </source>
</evidence>
<evidence type="ECO:0000256" key="12">
    <source>
        <dbReference type="SAM" id="Coils"/>
    </source>
</evidence>
<evidence type="ECO:0000256" key="7">
    <source>
        <dbReference type="ARBA" id="ARBA00023242"/>
    </source>
</evidence>
<name>A0A0K8SKM5_LYGHE</name>
<dbReference type="EC" id="4.6.1.16" evidence="3 10"/>
<comment type="similarity">
    <text evidence="2 10">Belongs to the tRNA-intron endonuclease family.</text>
</comment>
<keyword evidence="16" id="KW-0540">Nuclease</keyword>
<dbReference type="PIRSF" id="PIRSF017250">
    <property type="entry name" value="tRNA_splic_SEN34"/>
    <property type="match status" value="1"/>
</dbReference>
<evidence type="ECO:0000256" key="2">
    <source>
        <dbReference type="ARBA" id="ARBA00008078"/>
    </source>
</evidence>
<dbReference type="GO" id="GO:0000379">
    <property type="term" value="P:tRNA-type intron splice site recognition and cleavage"/>
    <property type="evidence" value="ECO:0007669"/>
    <property type="project" value="UniProtKB-UniRule"/>
</dbReference>
<evidence type="ECO:0000256" key="4">
    <source>
        <dbReference type="ARBA" id="ARBA00022664"/>
    </source>
</evidence>
<reference evidence="15" key="1">
    <citation type="submission" date="2014-09" db="EMBL/GenBank/DDBJ databases">
        <authorList>
            <person name="Magalhaes I.L.F."/>
            <person name="Oliveira U."/>
            <person name="Santos F.R."/>
            <person name="Vidigal T.H.D.A."/>
            <person name="Brescovit A.D."/>
            <person name="Santos A.J."/>
        </authorList>
    </citation>
    <scope>NUCLEOTIDE SEQUENCE</scope>
</reference>
<evidence type="ECO:0000256" key="1">
    <source>
        <dbReference type="ARBA" id="ARBA00004604"/>
    </source>
</evidence>
<evidence type="ECO:0000259" key="13">
    <source>
        <dbReference type="Pfam" id="PF01974"/>
    </source>
</evidence>
<protein>
    <recommendedName>
        <fullName evidence="9 10">tRNA-splicing endonuclease subunit Sen34</fullName>
        <ecNumber evidence="3 10">4.6.1.16</ecNumber>
    </recommendedName>
</protein>
<keyword evidence="7" id="KW-0539">Nucleus</keyword>
<dbReference type="EMBL" id="GDHC01002291">
    <property type="protein sequence ID" value="JAQ16338.1"/>
    <property type="molecule type" value="Transcribed_RNA"/>
</dbReference>
<dbReference type="CDD" id="cd22363">
    <property type="entry name" value="tRNA-intron_lyase_C"/>
    <property type="match status" value="1"/>
</dbReference>
<keyword evidence="16" id="KW-0378">Hydrolase</keyword>
<keyword evidence="6 10" id="KW-0456">Lyase</keyword>
<evidence type="ECO:0000256" key="8">
    <source>
        <dbReference type="ARBA" id="ARBA00064779"/>
    </source>
</evidence>
<dbReference type="GO" id="GO:0000214">
    <property type="term" value="C:tRNA-intron endonuclease complex"/>
    <property type="evidence" value="ECO:0007669"/>
    <property type="project" value="UniProtKB-UniRule"/>
</dbReference>
<dbReference type="Gene3D" id="3.40.1350.10">
    <property type="match status" value="1"/>
</dbReference>
<dbReference type="SUPFAM" id="SSF53032">
    <property type="entry name" value="tRNA-intron endonuclease catalytic domain-like"/>
    <property type="match status" value="1"/>
</dbReference>
<dbReference type="GO" id="GO:0003676">
    <property type="term" value="F:nucleic acid binding"/>
    <property type="evidence" value="ECO:0007669"/>
    <property type="project" value="InterPro"/>
</dbReference>
<dbReference type="GO" id="GO:0005730">
    <property type="term" value="C:nucleolus"/>
    <property type="evidence" value="ECO:0007669"/>
    <property type="project" value="UniProtKB-SubCell"/>
</dbReference>
<evidence type="ECO:0000313" key="16">
    <source>
        <dbReference type="EMBL" id="JAQ16338.1"/>
    </source>
</evidence>
<reference evidence="16" key="2">
    <citation type="journal article" date="2016" name="Gigascience">
        <title>De novo construction of an expanded transcriptome assembly for the western tarnished plant bug, Lygus hesperus.</title>
        <authorList>
            <person name="Tassone E.E."/>
            <person name="Geib S.M."/>
            <person name="Hall B."/>
            <person name="Fabrick J.A."/>
            <person name="Brent C.S."/>
            <person name="Hull J.J."/>
        </authorList>
    </citation>
    <scope>NUCLEOTIDE SEQUENCE</scope>
</reference>
<dbReference type="InterPro" id="IPR006677">
    <property type="entry name" value="tRNA_intron_Endonuc_cat-like"/>
</dbReference>
<dbReference type="Pfam" id="PF26577">
    <property type="entry name" value="TSEN34_N"/>
    <property type="match status" value="1"/>
</dbReference>
<evidence type="ECO:0000256" key="6">
    <source>
        <dbReference type="ARBA" id="ARBA00023239"/>
    </source>
</evidence>
<feature type="active site" evidence="11">
    <location>
        <position position="226"/>
    </location>
</feature>
<dbReference type="InterPro" id="IPR059049">
    <property type="entry name" value="TSEN34_N"/>
</dbReference>
<evidence type="ECO:0000259" key="14">
    <source>
        <dbReference type="Pfam" id="PF26577"/>
    </source>
</evidence>
<feature type="domain" description="TSEN34 N-terminal" evidence="14">
    <location>
        <begin position="9"/>
        <end position="75"/>
    </location>
</feature>
<proteinExistence type="inferred from homology"/>
<dbReference type="PANTHER" id="PTHR13070:SF0">
    <property type="entry name" value="TRNA-SPLICING ENDONUCLEASE SUBUNIT SEN34"/>
    <property type="match status" value="1"/>
</dbReference>
<sequence length="281" mass="32331">MTENEDPILIVLHAGKGFIWDADDWLKLRRDHRIVGTLVGCLANIPRQDAVNGMPMILLPEELTLILEKNIGVLMKLADPLEPVSEATKEEYNKYQERVQKEQIEVYEMKRKAEVRGMIDRIVEGKKRKMARGMKTEPIDEKSIFEAEMARVKNIESGVFVQIPTTNPWLKEKQLAPGEWAYPKTPLDTLKYRVFKDLWERGMYLTNGSKFGGHFLAYPGEPLKFHAFYIVLVCLPDHQISPLDIVRHARLGTHTKKSFVIATTDSDNSIKYNSFEWTGKT</sequence>
<keyword evidence="12" id="KW-0175">Coiled coil</keyword>